<evidence type="ECO:0000313" key="2">
    <source>
        <dbReference type="EMBL" id="AKP52036.1"/>
    </source>
</evidence>
<dbReference type="CDD" id="cd19152">
    <property type="entry name" value="AKR_AKR15A"/>
    <property type="match status" value="1"/>
</dbReference>
<feature type="domain" description="NADP-dependent oxidoreductase" evidence="1">
    <location>
        <begin position="16"/>
        <end position="334"/>
    </location>
</feature>
<dbReference type="OrthoDB" id="9773828at2"/>
<dbReference type="KEGG" id="camu:CA2015_2625"/>
<sequence>MNTKPFGKTGLYFPSIIFGSSALGNLFQAYSKADKKAILKEAFNRTSPNTVFDTAGKYGAGLALEVLGEFLAEERIPRSNVIITNKLGWTRVPLTTPEPLFEPNIWKGIHHDAVQKISYEGILECFEKDNALLQGYVPQLISLHDPDEFLAKAKTKEERALLWEELMGAITAMKELKEAGKVNGIGVGAKDWKTIREIYSRVPLDYVMVANSLSLIHHPPELMDFLELLRKDNVGIIIAAIFQSGFLTGEDYFDYKKLDSLDPEDQRKIQWRTAFFEVCQKYDVAPFHACIQFSLMVPGVSSVALSVNKPELVEKNILASETSLPKEFWKELKDKSLISDFPYL</sequence>
<evidence type="ECO:0000313" key="3">
    <source>
        <dbReference type="Proteomes" id="UP000036520"/>
    </source>
</evidence>
<proteinExistence type="predicted"/>
<dbReference type="InterPro" id="IPR020471">
    <property type="entry name" value="AKR"/>
</dbReference>
<protein>
    <submittedName>
        <fullName evidence="2">L-fuco-beta-pyranose dehydrogenase</fullName>
    </submittedName>
</protein>
<dbReference type="SUPFAM" id="SSF51430">
    <property type="entry name" value="NAD(P)-linked oxidoreductase"/>
    <property type="match status" value="1"/>
</dbReference>
<reference evidence="2 3" key="1">
    <citation type="submission" date="2015-07" db="EMBL/GenBank/DDBJ databases">
        <authorList>
            <person name="Kim K.M."/>
        </authorList>
    </citation>
    <scope>NUCLEOTIDE SEQUENCE [LARGE SCALE GENOMIC DNA]</scope>
    <source>
        <strain evidence="2 3">KCTC 12363</strain>
    </source>
</reference>
<organism evidence="2 3">
    <name type="scientific">Cyclobacterium amurskyense</name>
    <dbReference type="NCBI Taxonomy" id="320787"/>
    <lineage>
        <taxon>Bacteria</taxon>
        <taxon>Pseudomonadati</taxon>
        <taxon>Bacteroidota</taxon>
        <taxon>Cytophagia</taxon>
        <taxon>Cytophagales</taxon>
        <taxon>Cyclobacteriaceae</taxon>
        <taxon>Cyclobacterium</taxon>
    </lineage>
</organism>
<dbReference type="PANTHER" id="PTHR42686:SF1">
    <property type="entry name" value="GH17980P-RELATED"/>
    <property type="match status" value="1"/>
</dbReference>
<keyword evidence="3" id="KW-1185">Reference proteome</keyword>
<dbReference type="GO" id="GO:0005829">
    <property type="term" value="C:cytosol"/>
    <property type="evidence" value="ECO:0007669"/>
    <property type="project" value="TreeGrafter"/>
</dbReference>
<dbReference type="RefSeq" id="WP_048642312.1">
    <property type="nucleotide sequence ID" value="NZ_CP012040.1"/>
</dbReference>
<accession>A0A0H4PC83</accession>
<dbReference type="EMBL" id="CP012040">
    <property type="protein sequence ID" value="AKP52036.1"/>
    <property type="molecule type" value="Genomic_DNA"/>
</dbReference>
<dbReference type="GO" id="GO:0016491">
    <property type="term" value="F:oxidoreductase activity"/>
    <property type="evidence" value="ECO:0007669"/>
    <property type="project" value="InterPro"/>
</dbReference>
<name>A0A0H4PC83_9BACT</name>
<dbReference type="Proteomes" id="UP000036520">
    <property type="component" value="Chromosome"/>
</dbReference>
<dbReference type="InterPro" id="IPR036812">
    <property type="entry name" value="NAD(P)_OxRdtase_dom_sf"/>
</dbReference>
<dbReference type="STRING" id="320787.CA2015_2625"/>
<evidence type="ECO:0000259" key="1">
    <source>
        <dbReference type="Pfam" id="PF00248"/>
    </source>
</evidence>
<dbReference type="InterPro" id="IPR023210">
    <property type="entry name" value="NADP_OxRdtase_dom"/>
</dbReference>
<dbReference type="AlphaFoldDB" id="A0A0H4PC83"/>
<dbReference type="PANTHER" id="PTHR42686">
    <property type="entry name" value="GH17980P-RELATED"/>
    <property type="match status" value="1"/>
</dbReference>
<dbReference type="Gene3D" id="3.20.20.100">
    <property type="entry name" value="NADP-dependent oxidoreductase domain"/>
    <property type="match status" value="1"/>
</dbReference>
<dbReference type="Pfam" id="PF00248">
    <property type="entry name" value="Aldo_ket_red"/>
    <property type="match status" value="1"/>
</dbReference>
<gene>
    <name evidence="2" type="ORF">CA2015_2625</name>
</gene>